<evidence type="ECO:0000313" key="10">
    <source>
        <dbReference type="Proteomes" id="UP000216024"/>
    </source>
</evidence>
<keyword evidence="7 8" id="KW-0472">Membrane</keyword>
<protein>
    <submittedName>
        <fullName evidence="9">Malate transporter</fullName>
    </submittedName>
</protein>
<name>A0A267ME28_9FIRM</name>
<evidence type="ECO:0000256" key="1">
    <source>
        <dbReference type="ARBA" id="ARBA00004651"/>
    </source>
</evidence>
<keyword evidence="10" id="KW-1185">Reference proteome</keyword>
<comment type="caution">
    <text evidence="9">The sequence shown here is derived from an EMBL/GenBank/DDBJ whole genome shotgun (WGS) entry which is preliminary data.</text>
</comment>
<accession>A0A267ME28</accession>
<evidence type="ECO:0000256" key="6">
    <source>
        <dbReference type="ARBA" id="ARBA00022989"/>
    </source>
</evidence>
<dbReference type="InterPro" id="IPR038770">
    <property type="entry name" value="Na+/solute_symporter_sf"/>
</dbReference>
<keyword evidence="4" id="KW-1003">Cell membrane</keyword>
<keyword evidence="6 8" id="KW-1133">Transmembrane helix</keyword>
<evidence type="ECO:0000256" key="4">
    <source>
        <dbReference type="ARBA" id="ARBA00022475"/>
    </source>
</evidence>
<dbReference type="PANTHER" id="PTHR36838">
    <property type="entry name" value="AUXIN EFFLUX CARRIER FAMILY PROTEIN"/>
    <property type="match status" value="1"/>
</dbReference>
<feature type="transmembrane region" description="Helical" evidence="8">
    <location>
        <begin position="35"/>
        <end position="54"/>
    </location>
</feature>
<organism evidence="9 10">
    <name type="scientific">Anaeromicrobium sediminis</name>
    <dbReference type="NCBI Taxonomy" id="1478221"/>
    <lineage>
        <taxon>Bacteria</taxon>
        <taxon>Bacillati</taxon>
        <taxon>Bacillota</taxon>
        <taxon>Clostridia</taxon>
        <taxon>Peptostreptococcales</taxon>
        <taxon>Thermotaleaceae</taxon>
        <taxon>Anaeromicrobium</taxon>
    </lineage>
</organism>
<dbReference type="PANTHER" id="PTHR36838:SF1">
    <property type="entry name" value="SLR1864 PROTEIN"/>
    <property type="match status" value="1"/>
</dbReference>
<dbReference type="GO" id="GO:0005886">
    <property type="term" value="C:plasma membrane"/>
    <property type="evidence" value="ECO:0007669"/>
    <property type="project" value="UniProtKB-SubCell"/>
</dbReference>
<dbReference type="GO" id="GO:0055085">
    <property type="term" value="P:transmembrane transport"/>
    <property type="evidence" value="ECO:0007669"/>
    <property type="project" value="InterPro"/>
</dbReference>
<comment type="similarity">
    <text evidence="2">Belongs to the auxin efflux carrier (TC 2.A.69) family.</text>
</comment>
<dbReference type="InterPro" id="IPR004776">
    <property type="entry name" value="Mem_transp_PIN-like"/>
</dbReference>
<gene>
    <name evidence="9" type="ORF">CCE28_19535</name>
</gene>
<comment type="subcellular location">
    <subcellularLocation>
        <location evidence="1">Cell membrane</location>
        <topology evidence="1">Multi-pass membrane protein</topology>
    </subcellularLocation>
</comment>
<dbReference type="Pfam" id="PF03547">
    <property type="entry name" value="Mem_trans"/>
    <property type="match status" value="1"/>
</dbReference>
<keyword evidence="3" id="KW-0813">Transport</keyword>
<feature type="transmembrane region" description="Helical" evidence="8">
    <location>
        <begin position="286"/>
        <end position="308"/>
    </location>
</feature>
<dbReference type="EMBL" id="NIBG01000028">
    <property type="protein sequence ID" value="PAB57125.1"/>
    <property type="molecule type" value="Genomic_DNA"/>
</dbReference>
<evidence type="ECO:0000256" key="5">
    <source>
        <dbReference type="ARBA" id="ARBA00022692"/>
    </source>
</evidence>
<dbReference type="AlphaFoldDB" id="A0A267ME28"/>
<sequence length="313" mass="35338">MILSAIESVLTIFVMIGLGVFLSHKKWFDRDTSKLFSKLVINISLPCLMFTNFLKNFNREMLLSSLGKVIVPYLTLFITYAIACIISKLLRIPERRRALFHCMFATSNTIFIGLPINIALFGEESVPYVLLYFFANTTVFWTFMVYSIRKSSGNIGSIFSKDTVKKILSPPLIAFFLSISFVLLDLRAPKFMMDSFKYIGNTTTALSMMFIGITIYNMDFKKFKLNKDVWALLGGRFLIAPAIVVLISMYVPLGSLMKKVFILEAAMPAMANTAIVAQRYDADYEYAAALISISTIFGLIFIPIYRVLLGTIS</sequence>
<feature type="transmembrane region" description="Helical" evidence="8">
    <location>
        <begin position="167"/>
        <end position="186"/>
    </location>
</feature>
<feature type="transmembrane region" description="Helical" evidence="8">
    <location>
        <begin position="66"/>
        <end position="86"/>
    </location>
</feature>
<feature type="transmembrane region" description="Helical" evidence="8">
    <location>
        <begin position="126"/>
        <end position="146"/>
    </location>
</feature>
<reference evidence="9 10" key="1">
    <citation type="submission" date="2017-06" db="EMBL/GenBank/DDBJ databases">
        <title>Draft genome sequence of anaerobic fermentative bacterium Anaeromicrobium sediminis DY2726D isolated from West Pacific Ocean sediments.</title>
        <authorList>
            <person name="Zeng X."/>
        </authorList>
    </citation>
    <scope>NUCLEOTIDE SEQUENCE [LARGE SCALE GENOMIC DNA]</scope>
    <source>
        <strain evidence="9 10">DY2726D</strain>
    </source>
</reference>
<dbReference type="RefSeq" id="WP_095135553.1">
    <property type="nucleotide sequence ID" value="NZ_NIBG01000028.1"/>
</dbReference>
<evidence type="ECO:0000256" key="7">
    <source>
        <dbReference type="ARBA" id="ARBA00023136"/>
    </source>
</evidence>
<proteinExistence type="inferred from homology"/>
<evidence type="ECO:0000256" key="2">
    <source>
        <dbReference type="ARBA" id="ARBA00010145"/>
    </source>
</evidence>
<feature type="transmembrane region" description="Helical" evidence="8">
    <location>
        <begin position="98"/>
        <end position="120"/>
    </location>
</feature>
<dbReference type="Proteomes" id="UP000216024">
    <property type="component" value="Unassembled WGS sequence"/>
</dbReference>
<feature type="transmembrane region" description="Helical" evidence="8">
    <location>
        <begin position="6"/>
        <end position="23"/>
    </location>
</feature>
<keyword evidence="5 8" id="KW-0812">Transmembrane</keyword>
<evidence type="ECO:0000313" key="9">
    <source>
        <dbReference type="EMBL" id="PAB57125.1"/>
    </source>
</evidence>
<evidence type="ECO:0000256" key="8">
    <source>
        <dbReference type="SAM" id="Phobius"/>
    </source>
</evidence>
<evidence type="ECO:0000256" key="3">
    <source>
        <dbReference type="ARBA" id="ARBA00022448"/>
    </source>
</evidence>
<dbReference type="Gene3D" id="1.20.1530.20">
    <property type="match status" value="2"/>
</dbReference>
<feature type="transmembrane region" description="Helical" evidence="8">
    <location>
        <begin position="229"/>
        <end position="251"/>
    </location>
</feature>
<feature type="transmembrane region" description="Helical" evidence="8">
    <location>
        <begin position="198"/>
        <end position="217"/>
    </location>
</feature>
<dbReference type="OrthoDB" id="9798064at2"/>